<evidence type="ECO:0000256" key="1">
    <source>
        <dbReference type="ARBA" id="ARBA00022448"/>
    </source>
</evidence>
<dbReference type="PROSITE" id="PS00198">
    <property type="entry name" value="4FE4S_FER_1"/>
    <property type="match status" value="1"/>
</dbReference>
<dbReference type="EMBL" id="CP034928">
    <property type="protein sequence ID" value="QAA75882.1"/>
    <property type="molecule type" value="Genomic_DNA"/>
</dbReference>
<dbReference type="PANTHER" id="PTHR30176:SF3">
    <property type="entry name" value="FERREDOXIN-TYPE PROTEIN NAPH"/>
    <property type="match status" value="1"/>
</dbReference>
<dbReference type="Gene3D" id="3.30.70.20">
    <property type="match status" value="1"/>
</dbReference>
<feature type="transmembrane region" description="Helical" evidence="7">
    <location>
        <begin position="201"/>
        <end position="224"/>
    </location>
</feature>
<dbReference type="GO" id="GO:0005886">
    <property type="term" value="C:plasma membrane"/>
    <property type="evidence" value="ECO:0007669"/>
    <property type="project" value="TreeGrafter"/>
</dbReference>
<dbReference type="PROSITE" id="PS51379">
    <property type="entry name" value="4FE4S_FER_2"/>
    <property type="match status" value="2"/>
</dbReference>
<dbReference type="Proteomes" id="UP000287233">
    <property type="component" value="Chromosome"/>
</dbReference>
<evidence type="ECO:0000256" key="6">
    <source>
        <dbReference type="ARBA" id="ARBA00023014"/>
    </source>
</evidence>
<keyword evidence="3" id="KW-0479">Metal-binding</keyword>
<keyword evidence="2" id="KW-0004">4Fe-4S</keyword>
<evidence type="ECO:0000256" key="7">
    <source>
        <dbReference type="SAM" id="Phobius"/>
    </source>
</evidence>
<feature type="signal peptide" evidence="8">
    <location>
        <begin position="1"/>
        <end position="20"/>
    </location>
</feature>
<sequence length="304" mass="32835">MRTRVLIALALFVAAGGGVAQSFGGFGEEPAFGPPAEARDYGQAQTEAGPRFFIHRQEVKLALLGAFMVGAGFLAFLGRPWLRRVYLVVAVAVLGFFMGGFLCPTAAVQNVFLKAGTAYLLLFLVPVVGALALGRLFCGYVCPFGALQELLHVRKWALKVPDRVWRALGWVRHVVLVYLVARVLVVHTVAFDGFSPFKPLFAWGGTPATIVFSALFAVLSVVVFRPFCRVLCPYGALLSIVSRFSLFHIEAGEGCRDCGLCTRACPVGAMHGGAVDATECLLCGTCTGVCRPTALKLHPLWRRR</sequence>
<dbReference type="Pfam" id="PF12801">
    <property type="entry name" value="Fer4_5"/>
    <property type="match status" value="2"/>
</dbReference>
<dbReference type="InterPro" id="IPR051684">
    <property type="entry name" value="Electron_Trans/Redox"/>
</dbReference>
<keyword evidence="8" id="KW-0732">Signal</keyword>
<gene>
    <name evidence="10" type="ORF">BIP78_0114</name>
</gene>
<evidence type="ECO:0000313" key="10">
    <source>
        <dbReference type="EMBL" id="QAA75882.1"/>
    </source>
</evidence>
<evidence type="ECO:0000256" key="2">
    <source>
        <dbReference type="ARBA" id="ARBA00022485"/>
    </source>
</evidence>
<evidence type="ECO:0000313" key="11">
    <source>
        <dbReference type="Proteomes" id="UP000287233"/>
    </source>
</evidence>
<evidence type="ECO:0000256" key="4">
    <source>
        <dbReference type="ARBA" id="ARBA00022982"/>
    </source>
</evidence>
<feature type="domain" description="4Fe-4S ferredoxin-type" evidence="9">
    <location>
        <begin position="276"/>
        <end position="300"/>
    </location>
</feature>
<name>A0A410FSC1_BIPS1</name>
<dbReference type="SUPFAM" id="SSF54862">
    <property type="entry name" value="4Fe-4S ferredoxins"/>
    <property type="match status" value="1"/>
</dbReference>
<dbReference type="GO" id="GO:0051539">
    <property type="term" value="F:4 iron, 4 sulfur cluster binding"/>
    <property type="evidence" value="ECO:0007669"/>
    <property type="project" value="UniProtKB-KW"/>
</dbReference>
<proteinExistence type="predicted"/>
<keyword evidence="5" id="KW-0408">Iron</keyword>
<feature type="chain" id="PRO_5019455807" description="4Fe-4S ferredoxin-type domain-containing protein" evidence="8">
    <location>
        <begin position="21"/>
        <end position="304"/>
    </location>
</feature>
<dbReference type="PANTHER" id="PTHR30176">
    <property type="entry name" value="FERREDOXIN-TYPE PROTEIN NAPH"/>
    <property type="match status" value="1"/>
</dbReference>
<organism evidence="10 11">
    <name type="scientific">Bipolaricaulis sibiricus</name>
    <dbReference type="NCBI Taxonomy" id="2501609"/>
    <lineage>
        <taxon>Bacteria</taxon>
        <taxon>Candidatus Bipolaricaulota</taxon>
        <taxon>Candidatus Bipolaricaulia</taxon>
        <taxon>Candidatus Bipolaricaulales</taxon>
        <taxon>Candidatus Bipolaricaulaceae</taxon>
        <taxon>Candidatus Bipolaricaulis</taxon>
    </lineage>
</organism>
<dbReference type="AlphaFoldDB" id="A0A410FSC1"/>
<keyword evidence="4" id="KW-0249">Electron transport</keyword>
<feature type="transmembrane region" description="Helical" evidence="7">
    <location>
        <begin position="167"/>
        <end position="189"/>
    </location>
</feature>
<keyword evidence="7" id="KW-0812">Transmembrane</keyword>
<keyword evidence="1" id="KW-0813">Transport</keyword>
<keyword evidence="7" id="KW-0472">Membrane</keyword>
<evidence type="ECO:0000259" key="9">
    <source>
        <dbReference type="PROSITE" id="PS51379"/>
    </source>
</evidence>
<feature type="transmembrane region" description="Helical" evidence="7">
    <location>
        <begin position="119"/>
        <end position="146"/>
    </location>
</feature>
<feature type="transmembrane region" description="Helical" evidence="7">
    <location>
        <begin position="61"/>
        <end position="78"/>
    </location>
</feature>
<dbReference type="InterPro" id="IPR017896">
    <property type="entry name" value="4Fe4S_Fe-S-bd"/>
</dbReference>
<reference evidence="11" key="1">
    <citation type="submission" date="2018-12" db="EMBL/GenBank/DDBJ databases">
        <title>Complete genome sequence of an uncultured bacterium of the candidate phylum Bipolaricaulota.</title>
        <authorList>
            <person name="Kadnikov V.V."/>
            <person name="Mardanov A.V."/>
            <person name="Beletsky A.V."/>
            <person name="Frank Y.A."/>
            <person name="Karnachuk O.V."/>
            <person name="Ravin N.V."/>
        </authorList>
    </citation>
    <scope>NUCLEOTIDE SEQUENCE [LARGE SCALE GENOMIC DNA]</scope>
</reference>
<evidence type="ECO:0000256" key="5">
    <source>
        <dbReference type="ARBA" id="ARBA00023004"/>
    </source>
</evidence>
<keyword evidence="7" id="KW-1133">Transmembrane helix</keyword>
<protein>
    <recommendedName>
        <fullName evidence="9">4Fe-4S ferredoxin-type domain-containing protein</fullName>
    </recommendedName>
</protein>
<feature type="transmembrane region" description="Helical" evidence="7">
    <location>
        <begin position="85"/>
        <end position="107"/>
    </location>
</feature>
<dbReference type="GO" id="GO:0046872">
    <property type="term" value="F:metal ion binding"/>
    <property type="evidence" value="ECO:0007669"/>
    <property type="project" value="UniProtKB-KW"/>
</dbReference>
<dbReference type="InterPro" id="IPR017900">
    <property type="entry name" value="4Fe4S_Fe_S_CS"/>
</dbReference>
<feature type="domain" description="4Fe-4S ferredoxin-type" evidence="9">
    <location>
        <begin position="245"/>
        <end position="275"/>
    </location>
</feature>
<dbReference type="KEGG" id="bih:BIP78_0114"/>
<accession>A0A410FSC1</accession>
<keyword evidence="6" id="KW-0411">Iron-sulfur</keyword>
<evidence type="ECO:0000256" key="8">
    <source>
        <dbReference type="SAM" id="SignalP"/>
    </source>
</evidence>
<evidence type="ECO:0000256" key="3">
    <source>
        <dbReference type="ARBA" id="ARBA00022723"/>
    </source>
</evidence>